<dbReference type="GO" id="GO:0016887">
    <property type="term" value="F:ATP hydrolysis activity"/>
    <property type="evidence" value="ECO:0007669"/>
    <property type="project" value="InterPro"/>
</dbReference>
<dbReference type="InterPro" id="IPR003439">
    <property type="entry name" value="ABC_transporter-like_ATP-bd"/>
</dbReference>
<dbReference type="InterPro" id="IPR050095">
    <property type="entry name" value="ECF_ABC_transporter_ATP-bd"/>
</dbReference>
<dbReference type="PANTHER" id="PTHR43553">
    <property type="entry name" value="HEAVY METAL TRANSPORTER"/>
    <property type="match status" value="1"/>
</dbReference>
<keyword evidence="8" id="KW-0472">Membrane</keyword>
<evidence type="ECO:0000259" key="9">
    <source>
        <dbReference type="PROSITE" id="PS50893"/>
    </source>
</evidence>
<comment type="subcellular location">
    <subcellularLocation>
        <location evidence="1">Cell membrane</location>
        <topology evidence="1">Peripheral membrane protein</topology>
    </subcellularLocation>
</comment>
<keyword evidence="6 10" id="KW-0067">ATP-binding</keyword>
<evidence type="ECO:0000313" key="11">
    <source>
        <dbReference type="Proteomes" id="UP000448943"/>
    </source>
</evidence>
<dbReference type="InterPro" id="IPR015856">
    <property type="entry name" value="ABC_transpr_CbiO/EcfA_su"/>
</dbReference>
<dbReference type="SUPFAM" id="SSF52540">
    <property type="entry name" value="P-loop containing nucleoside triphosphate hydrolases"/>
    <property type="match status" value="2"/>
</dbReference>
<feature type="domain" description="ABC transporter" evidence="9">
    <location>
        <begin position="7"/>
        <end position="233"/>
    </location>
</feature>
<evidence type="ECO:0000256" key="5">
    <source>
        <dbReference type="ARBA" id="ARBA00022741"/>
    </source>
</evidence>
<dbReference type="AlphaFoldDB" id="A0A6N9PYB4"/>
<evidence type="ECO:0000256" key="2">
    <source>
        <dbReference type="ARBA" id="ARBA00005417"/>
    </source>
</evidence>
<dbReference type="SMART" id="SM00382">
    <property type="entry name" value="AAA"/>
    <property type="match status" value="2"/>
</dbReference>
<gene>
    <name evidence="10" type="ORF">ERL59_06030</name>
</gene>
<comment type="similarity">
    <text evidence="2">Belongs to the ABC transporter superfamily.</text>
</comment>
<evidence type="ECO:0000256" key="3">
    <source>
        <dbReference type="ARBA" id="ARBA00022448"/>
    </source>
</evidence>
<dbReference type="CDD" id="cd03225">
    <property type="entry name" value="ABC_cobalt_CbiO_domain1"/>
    <property type="match status" value="2"/>
</dbReference>
<dbReference type="RefSeq" id="WP_160645298.1">
    <property type="nucleotide sequence ID" value="NZ_SIJB01000015.1"/>
</dbReference>
<keyword evidence="7" id="KW-1278">Translocase</keyword>
<dbReference type="GO" id="GO:0005524">
    <property type="term" value="F:ATP binding"/>
    <property type="evidence" value="ECO:0007669"/>
    <property type="project" value="UniProtKB-KW"/>
</dbReference>
<dbReference type="GO" id="GO:0042626">
    <property type="term" value="F:ATPase-coupled transmembrane transporter activity"/>
    <property type="evidence" value="ECO:0007669"/>
    <property type="project" value="TreeGrafter"/>
</dbReference>
<keyword evidence="4" id="KW-1003">Cell membrane</keyword>
<feature type="domain" description="ABC transporter" evidence="9">
    <location>
        <begin position="258"/>
        <end position="489"/>
    </location>
</feature>
<dbReference type="PROSITE" id="PS50893">
    <property type="entry name" value="ABC_TRANSPORTER_2"/>
    <property type="match status" value="2"/>
</dbReference>
<comment type="caution">
    <text evidence="10">The sequence shown here is derived from an EMBL/GenBank/DDBJ whole genome shotgun (WGS) entry which is preliminary data.</text>
</comment>
<evidence type="ECO:0000256" key="1">
    <source>
        <dbReference type="ARBA" id="ARBA00004202"/>
    </source>
</evidence>
<proteinExistence type="inferred from homology"/>
<evidence type="ECO:0000313" key="10">
    <source>
        <dbReference type="EMBL" id="NBI28509.1"/>
    </source>
</evidence>
<dbReference type="OrthoDB" id="501320at2"/>
<dbReference type="InterPro" id="IPR027417">
    <property type="entry name" value="P-loop_NTPase"/>
</dbReference>
<name>A0A6N9PYB4_9BACL</name>
<dbReference type="Proteomes" id="UP000448943">
    <property type="component" value="Unassembled WGS sequence"/>
</dbReference>
<accession>A0A6N9PYB4</accession>
<evidence type="ECO:0000256" key="7">
    <source>
        <dbReference type="ARBA" id="ARBA00022967"/>
    </source>
</evidence>
<dbReference type="EMBL" id="SIJB01000015">
    <property type="protein sequence ID" value="NBI28509.1"/>
    <property type="molecule type" value="Genomic_DNA"/>
</dbReference>
<dbReference type="InterPro" id="IPR017871">
    <property type="entry name" value="ABC_transporter-like_CS"/>
</dbReference>
<keyword evidence="11" id="KW-1185">Reference proteome</keyword>
<sequence>MSQIASVKNLRLKFAGSSSLLFKDVSSSFYEGEKVLILGPSGCGKSTLLQVLSGLIPNSIEVPIKADHITTPNSWGYVFQDPDTQFCMPFVDEEIAFVLENLQVPRNEMLEEIRKYVDMVRLDLEELHTPVQTLSGGMKQRLAIASVMALQPEVLFLDEPTAMLDPEGTEQIWDTIKSVASDKTVFIVEHKIDHVLDFIERIILFNEQGEIIADGLKDDIMTTYKQQLIDQGIWYPGVWEDYIERENKQKPIEPGYEHKLISVSQFRGFRGKSVKLKIGNVDVFPGEWITIVGENGAGKSTLLHSFMQLIKTTGRYMIEGQSIENINKLTDYMTFVFQNPEFQFVTNSVYEEIAYSLLLDQLDGKIIAEKVRGLLNEFRLQEQKDQHPYQLSMGQKRRLSVAAAIVKEQKIVLLDEPTFGQDAKNTFTILELIEHWRQQGTTVLMVTHSMEVVQYFSTRVWKIEDGALMFDGTPEQFFQKPSKKLLFEK</sequence>
<dbReference type="Pfam" id="PF00005">
    <property type="entry name" value="ABC_tran"/>
    <property type="match status" value="2"/>
</dbReference>
<keyword evidence="3" id="KW-0813">Transport</keyword>
<reference evidence="10 11" key="1">
    <citation type="submission" date="2019-01" db="EMBL/GenBank/DDBJ databases">
        <title>Chengkuizengella sp. nov., isolated from deep-sea sediment of East Pacific Ocean.</title>
        <authorList>
            <person name="Yang J."/>
            <person name="Lai Q."/>
            <person name="Shao Z."/>
        </authorList>
    </citation>
    <scope>NUCLEOTIDE SEQUENCE [LARGE SCALE GENOMIC DNA]</scope>
    <source>
        <strain evidence="10 11">YPA3-1-1</strain>
    </source>
</reference>
<protein>
    <submittedName>
        <fullName evidence="10">ABC transporter ATP-binding protein</fullName>
    </submittedName>
</protein>
<organism evidence="10 11">
    <name type="scientific">Chengkuizengella marina</name>
    <dbReference type="NCBI Taxonomy" id="2507566"/>
    <lineage>
        <taxon>Bacteria</taxon>
        <taxon>Bacillati</taxon>
        <taxon>Bacillota</taxon>
        <taxon>Bacilli</taxon>
        <taxon>Bacillales</taxon>
        <taxon>Paenibacillaceae</taxon>
        <taxon>Chengkuizengella</taxon>
    </lineage>
</organism>
<evidence type="ECO:0000256" key="8">
    <source>
        <dbReference type="ARBA" id="ARBA00023136"/>
    </source>
</evidence>
<evidence type="ECO:0000256" key="4">
    <source>
        <dbReference type="ARBA" id="ARBA00022475"/>
    </source>
</evidence>
<dbReference type="PROSITE" id="PS00211">
    <property type="entry name" value="ABC_TRANSPORTER_1"/>
    <property type="match status" value="1"/>
</dbReference>
<keyword evidence="5" id="KW-0547">Nucleotide-binding</keyword>
<dbReference type="Gene3D" id="3.40.50.300">
    <property type="entry name" value="P-loop containing nucleotide triphosphate hydrolases"/>
    <property type="match status" value="2"/>
</dbReference>
<evidence type="ECO:0000256" key="6">
    <source>
        <dbReference type="ARBA" id="ARBA00022840"/>
    </source>
</evidence>
<dbReference type="InterPro" id="IPR003593">
    <property type="entry name" value="AAA+_ATPase"/>
</dbReference>
<dbReference type="GO" id="GO:0043190">
    <property type="term" value="C:ATP-binding cassette (ABC) transporter complex"/>
    <property type="evidence" value="ECO:0007669"/>
    <property type="project" value="TreeGrafter"/>
</dbReference>
<dbReference type="PANTHER" id="PTHR43553:SF24">
    <property type="entry name" value="ENERGY-COUPLING FACTOR TRANSPORTER ATP-BINDING PROTEIN ECFA1"/>
    <property type="match status" value="1"/>
</dbReference>